<evidence type="ECO:0000313" key="8">
    <source>
        <dbReference type="EMBL" id="KAL3422971.1"/>
    </source>
</evidence>
<dbReference type="Pfam" id="PF00150">
    <property type="entry name" value="Cellulase"/>
    <property type="match status" value="1"/>
</dbReference>
<keyword evidence="4 6" id="KW-0378">Hydrolase</keyword>
<keyword evidence="9" id="KW-1185">Reference proteome</keyword>
<name>A0ABR4PI05_9HELO</name>
<evidence type="ECO:0000256" key="3">
    <source>
        <dbReference type="ARBA" id="ARBA00012601"/>
    </source>
</evidence>
<gene>
    <name evidence="8" type="ORF">PVAG01_04718</name>
</gene>
<dbReference type="EC" id="3.2.1.4" evidence="3"/>
<dbReference type="Proteomes" id="UP001629113">
    <property type="component" value="Unassembled WGS sequence"/>
</dbReference>
<dbReference type="InterPro" id="IPR017853">
    <property type="entry name" value="GH"/>
</dbReference>
<dbReference type="PROSITE" id="PS00659">
    <property type="entry name" value="GLYCOSYL_HYDROL_F5"/>
    <property type="match status" value="1"/>
</dbReference>
<dbReference type="PANTHER" id="PTHR34142:SF5">
    <property type="entry name" value="CBM1 DOMAIN-CONTAINING PROTEIN"/>
    <property type="match status" value="1"/>
</dbReference>
<protein>
    <recommendedName>
        <fullName evidence="3">cellulase</fullName>
        <ecNumber evidence="3">3.2.1.4</ecNumber>
    </recommendedName>
</protein>
<comment type="catalytic activity">
    <reaction evidence="1">
        <text>Endohydrolysis of (1-&gt;4)-beta-D-glucosidic linkages in cellulose, lichenin and cereal beta-D-glucans.</text>
        <dbReference type="EC" id="3.2.1.4"/>
    </reaction>
</comment>
<organism evidence="8 9">
    <name type="scientific">Phlyctema vagabunda</name>
    <dbReference type="NCBI Taxonomy" id="108571"/>
    <lineage>
        <taxon>Eukaryota</taxon>
        <taxon>Fungi</taxon>
        <taxon>Dikarya</taxon>
        <taxon>Ascomycota</taxon>
        <taxon>Pezizomycotina</taxon>
        <taxon>Leotiomycetes</taxon>
        <taxon>Helotiales</taxon>
        <taxon>Dermateaceae</taxon>
        <taxon>Phlyctema</taxon>
    </lineage>
</organism>
<keyword evidence="5 6" id="KW-0326">Glycosidase</keyword>
<dbReference type="InterPro" id="IPR018087">
    <property type="entry name" value="Glyco_hydro_5_CS"/>
</dbReference>
<reference evidence="8 9" key="1">
    <citation type="submission" date="2024-06" db="EMBL/GenBank/DDBJ databases">
        <title>Complete genome of Phlyctema vagabunda strain 19-DSS-EL-015.</title>
        <authorList>
            <person name="Fiorenzani C."/>
        </authorList>
    </citation>
    <scope>NUCLEOTIDE SEQUENCE [LARGE SCALE GENOMIC DNA]</scope>
    <source>
        <strain evidence="8 9">19-DSS-EL-015</strain>
    </source>
</reference>
<evidence type="ECO:0000256" key="1">
    <source>
        <dbReference type="ARBA" id="ARBA00000966"/>
    </source>
</evidence>
<evidence type="ECO:0000256" key="6">
    <source>
        <dbReference type="RuleBase" id="RU361153"/>
    </source>
</evidence>
<dbReference type="SUPFAM" id="SSF51445">
    <property type="entry name" value="(Trans)glycosidases"/>
    <property type="match status" value="1"/>
</dbReference>
<accession>A0ABR4PI05</accession>
<evidence type="ECO:0000313" key="9">
    <source>
        <dbReference type="Proteomes" id="UP001629113"/>
    </source>
</evidence>
<evidence type="ECO:0000256" key="4">
    <source>
        <dbReference type="ARBA" id="ARBA00022801"/>
    </source>
</evidence>
<comment type="caution">
    <text evidence="8">The sequence shown here is derived from an EMBL/GenBank/DDBJ whole genome shotgun (WGS) entry which is preliminary data.</text>
</comment>
<dbReference type="InterPro" id="IPR001547">
    <property type="entry name" value="Glyco_hydro_5"/>
</dbReference>
<comment type="similarity">
    <text evidence="2 6">Belongs to the glycosyl hydrolase 5 (cellulase A) family.</text>
</comment>
<evidence type="ECO:0000259" key="7">
    <source>
        <dbReference type="Pfam" id="PF00150"/>
    </source>
</evidence>
<feature type="domain" description="Glycoside hydrolase family 5" evidence="7">
    <location>
        <begin position="2"/>
        <end position="208"/>
    </location>
</feature>
<proteinExistence type="inferred from homology"/>
<evidence type="ECO:0000256" key="2">
    <source>
        <dbReference type="ARBA" id="ARBA00005641"/>
    </source>
</evidence>
<evidence type="ECO:0000256" key="5">
    <source>
        <dbReference type="ARBA" id="ARBA00023295"/>
    </source>
</evidence>
<dbReference type="PANTHER" id="PTHR34142">
    <property type="entry name" value="ENDO-BETA-1,4-GLUCANASE A"/>
    <property type="match status" value="1"/>
</dbReference>
<dbReference type="EMBL" id="JBFCZG010000004">
    <property type="protein sequence ID" value="KAL3422971.1"/>
    <property type="molecule type" value="Genomic_DNA"/>
</dbReference>
<sequence>MQACLATGASCAIDIHNFARWNGQIIGQSATGPTDAQFADFWAQLASKYKDNTKVIFGLMNEPHDVDIAIWAKTVQAAVTAIRNTGATSQMILLPGNNFASAGTFVSNGSGAALLAVTNPDGSTTNLIMDLHKYLDEDNSGTHAECTTDNIADAFALVATFLKENGRLGLVSETGAGSTASCITSFCAQNTFINQNSDVFLGYIAWAAGSFATDYVLSLTPTKTNGKYVDNELAAKCVVAPFRDSTATPASAALPAIASGDYTTRRVTSTRTSYLTVSSVLQTSVTVTTSNSTEQAAATSTVPTLTTSTGASTTAAALGTPLTNGTKGGGVAFSSINLTPTASQPSGTGSAGQALVTGSADRVKAAASLLAGSFFVALFL</sequence>
<dbReference type="Gene3D" id="3.20.20.80">
    <property type="entry name" value="Glycosidases"/>
    <property type="match status" value="1"/>
</dbReference>